<evidence type="ECO:0000313" key="1">
    <source>
        <dbReference type="EMBL" id="GBN41370.1"/>
    </source>
</evidence>
<proteinExistence type="predicted"/>
<accession>A0A4Y2NSK3</accession>
<reference evidence="1 2" key="1">
    <citation type="journal article" date="2019" name="Sci. Rep.">
        <title>Orb-weaving spider Araneus ventricosus genome elucidates the spidroin gene catalogue.</title>
        <authorList>
            <person name="Kono N."/>
            <person name="Nakamura H."/>
            <person name="Ohtoshi R."/>
            <person name="Moran D.A.P."/>
            <person name="Shinohara A."/>
            <person name="Yoshida Y."/>
            <person name="Fujiwara M."/>
            <person name="Mori M."/>
            <person name="Tomita M."/>
            <person name="Arakawa K."/>
        </authorList>
    </citation>
    <scope>NUCLEOTIDE SEQUENCE [LARGE SCALE GENOMIC DNA]</scope>
</reference>
<dbReference type="Proteomes" id="UP000499080">
    <property type="component" value="Unassembled WGS sequence"/>
</dbReference>
<dbReference type="OrthoDB" id="6765836at2759"/>
<name>A0A4Y2NSK3_ARAVE</name>
<organism evidence="1 2">
    <name type="scientific">Araneus ventricosus</name>
    <name type="common">Orbweaver spider</name>
    <name type="synonym">Epeira ventricosa</name>
    <dbReference type="NCBI Taxonomy" id="182803"/>
    <lineage>
        <taxon>Eukaryota</taxon>
        <taxon>Metazoa</taxon>
        <taxon>Ecdysozoa</taxon>
        <taxon>Arthropoda</taxon>
        <taxon>Chelicerata</taxon>
        <taxon>Arachnida</taxon>
        <taxon>Araneae</taxon>
        <taxon>Araneomorphae</taxon>
        <taxon>Entelegynae</taxon>
        <taxon>Araneoidea</taxon>
        <taxon>Araneidae</taxon>
        <taxon>Araneus</taxon>
    </lineage>
</organism>
<evidence type="ECO:0000313" key="2">
    <source>
        <dbReference type="Proteomes" id="UP000499080"/>
    </source>
</evidence>
<keyword evidence="2" id="KW-1185">Reference proteome</keyword>
<dbReference type="AlphaFoldDB" id="A0A4Y2NSK3"/>
<protein>
    <submittedName>
        <fullName evidence="1">Uncharacterized protein</fullName>
    </submittedName>
</protein>
<comment type="caution">
    <text evidence="1">The sequence shown here is derived from an EMBL/GenBank/DDBJ whole genome shotgun (WGS) entry which is preliminary data.</text>
</comment>
<gene>
    <name evidence="1" type="ORF">AVEN_182069_1</name>
</gene>
<sequence>MGKLKIEKEKHSNVLLSLHVCGNCIKDLWSLYVLEITEPCERKNKIELEEAAKDHFARNVSRDEEGGYIVSLPWIQDHPPLSNY</sequence>
<dbReference type="EMBL" id="BGPR01009642">
    <property type="protein sequence ID" value="GBN41370.1"/>
    <property type="molecule type" value="Genomic_DNA"/>
</dbReference>